<comment type="caution">
    <text evidence="1">The sequence shown here is derived from an EMBL/GenBank/DDBJ whole genome shotgun (WGS) entry which is preliminary data.</text>
</comment>
<accession>A0A2Z6QE34</accession>
<dbReference type="Proteomes" id="UP000247702">
    <property type="component" value="Unassembled WGS sequence"/>
</dbReference>
<name>A0A2Z6QE34_9GLOM</name>
<evidence type="ECO:0000313" key="2">
    <source>
        <dbReference type="Proteomes" id="UP000247702"/>
    </source>
</evidence>
<sequence>MAVLLQKKQVGDPVSYEESCKRLKQVDDAMQVEDQQHLTLLGPVPSSSTTTPKLKKNKVPAKAVEKIYTDFNIPED</sequence>
<dbReference type="AlphaFoldDB" id="A0A2Z6QE34"/>
<evidence type="ECO:0000313" key="1">
    <source>
        <dbReference type="EMBL" id="GBB87835.1"/>
    </source>
</evidence>
<gene>
    <name evidence="1" type="ORF">RclHR1_14320002</name>
</gene>
<proteinExistence type="predicted"/>
<reference evidence="1 2" key="1">
    <citation type="submission" date="2017-11" db="EMBL/GenBank/DDBJ databases">
        <title>The genome of Rhizophagus clarus HR1 reveals common genetic basis of auxotrophy among arbuscular mycorrhizal fungi.</title>
        <authorList>
            <person name="Kobayashi Y."/>
        </authorList>
    </citation>
    <scope>NUCLEOTIDE SEQUENCE [LARGE SCALE GENOMIC DNA]</scope>
    <source>
        <strain evidence="1 2">HR1</strain>
    </source>
</reference>
<organism evidence="1 2">
    <name type="scientific">Rhizophagus clarus</name>
    <dbReference type="NCBI Taxonomy" id="94130"/>
    <lineage>
        <taxon>Eukaryota</taxon>
        <taxon>Fungi</taxon>
        <taxon>Fungi incertae sedis</taxon>
        <taxon>Mucoromycota</taxon>
        <taxon>Glomeromycotina</taxon>
        <taxon>Glomeromycetes</taxon>
        <taxon>Glomerales</taxon>
        <taxon>Glomeraceae</taxon>
        <taxon>Rhizophagus</taxon>
    </lineage>
</organism>
<keyword evidence="2" id="KW-1185">Reference proteome</keyword>
<dbReference type="EMBL" id="BEXD01000483">
    <property type="protein sequence ID" value="GBB87835.1"/>
    <property type="molecule type" value="Genomic_DNA"/>
</dbReference>
<protein>
    <submittedName>
        <fullName evidence="1">Uncharacterized protein</fullName>
    </submittedName>
</protein>